<gene>
    <name evidence="1" type="ORF">ENU21_02565</name>
</gene>
<evidence type="ECO:0008006" key="2">
    <source>
        <dbReference type="Google" id="ProtNLM"/>
    </source>
</evidence>
<protein>
    <recommendedName>
        <fullName evidence="2">DUF499 domain-containing protein</fullName>
    </recommendedName>
</protein>
<sequence>MKIEVGSFFKLKEGAREDLTPAFDKIIKAFVKGVIEERLANPEYFFEITYLERGGPLENFLKRVFEGLKRPGPTVLPLRIGFGFGKTHASILLLHSILSAEKIPESAKEVLRSAGWSEELARKTLVFPIDFYAEQRPAASLRRILKAYTDRGTGFWRGENIKKRIEEEGFDDEEAPADFAKKLISLARKSGTSLLFIIDEIGWGSRKLIEEYIHGKGGDASLWQLTWLTSFLTNLAEESNRERVPFALIYSFAEQDERAIEYLAATDERVKRLWEVAKSDLFNKLARYTGGIEETALGLNPDDMIKIAMFRVLSPIEKEPDRDEISLKLAGSASAFLGIRNIEDVRELLRRYYPLSPLMVHALRKLARRNDLPATEYVRSAISMLAGAAERALNNDPYSPTIDVKHLELEAACFPGNLGDATADWLGLVAELKVSISSAEKELIESCEHAAKVILSKGATSNTITLLKIKDREAAEIYGTTLEELQLAAFLTSRPEEAEKAVSSMKKAIDYLLRTSSSIEERTIEGVSFLFPAIAGTILSKLKDYISEERRKASQDPLGYLRSSSFLYLVTSHLRSEKASVFFADYSHVEDPEKLASLVGKTLNEPKPAIVFVNLHDEKLAQKIREIGWNAVVSNIVTKLNEDASVKAIGRPPYLILLIPNLGEERLKPLLESLTEYQGAESFLEYLRDEERVIEDFMSRAEAIVTVKRLGMPAKELRKIIQGKVGNEIGAARDLADRSKLRAAREAAKRLVDLYSEAVIIYDLDSRRFSPISISELITKATEGVEIKDPKMCADVLNTLLSNIIEARFVSSTNRLEKPVKEFIKRRIEEGQMGEVRVDDIFESLFQGSFGVVPVSRAIAENTISMLNGATFDLPDKTVTTFAKEGRISFEVKVKPKIIEKERELAPAEVEVETLREFMLSGIPKENIMELREVLNSLKGDVISLVVNLKEEDGYNLGALTIRRNFSDAIGPLAALARTLDAKGEFRVMLRAPKSKDEIAKILGPLSKYLRLEDTSYA</sequence>
<reference evidence="1" key="1">
    <citation type="journal article" date="2020" name="mSystems">
        <title>Genome- and Community-Level Interaction Insights into Carbon Utilization and Element Cycling Functions of Hydrothermarchaeota in Hydrothermal Sediment.</title>
        <authorList>
            <person name="Zhou Z."/>
            <person name="Liu Y."/>
            <person name="Xu W."/>
            <person name="Pan J."/>
            <person name="Luo Z.H."/>
            <person name="Li M."/>
        </authorList>
    </citation>
    <scope>NUCLEOTIDE SEQUENCE</scope>
    <source>
        <strain evidence="1">SpSt-649</strain>
    </source>
</reference>
<accession>A0A7C4H835</accession>
<dbReference type="AlphaFoldDB" id="A0A7C4H835"/>
<name>A0A7C4H835_THEPE</name>
<dbReference type="EMBL" id="DTBQ01000072">
    <property type="protein sequence ID" value="HGM46624.1"/>
    <property type="molecule type" value="Genomic_DNA"/>
</dbReference>
<proteinExistence type="predicted"/>
<evidence type="ECO:0000313" key="1">
    <source>
        <dbReference type="EMBL" id="HGM46624.1"/>
    </source>
</evidence>
<organism evidence="1">
    <name type="scientific">Thermofilum pendens</name>
    <dbReference type="NCBI Taxonomy" id="2269"/>
    <lineage>
        <taxon>Archaea</taxon>
        <taxon>Thermoproteota</taxon>
        <taxon>Thermoprotei</taxon>
        <taxon>Thermofilales</taxon>
        <taxon>Thermofilaceae</taxon>
        <taxon>Thermofilum</taxon>
    </lineage>
</organism>
<comment type="caution">
    <text evidence="1">The sequence shown here is derived from an EMBL/GenBank/DDBJ whole genome shotgun (WGS) entry which is preliminary data.</text>
</comment>